<dbReference type="InterPro" id="IPR045051">
    <property type="entry name" value="SBT"/>
</dbReference>
<name>A0A067G632_CITSI</name>
<evidence type="ECO:0000313" key="3">
    <source>
        <dbReference type="EMBL" id="KDO74050.1"/>
    </source>
</evidence>
<gene>
    <name evidence="3" type="ORF">CISIN_1g041208mg</name>
</gene>
<dbReference type="InterPro" id="IPR036852">
    <property type="entry name" value="Peptidase_S8/S53_dom_sf"/>
</dbReference>
<evidence type="ECO:0000256" key="1">
    <source>
        <dbReference type="ARBA" id="ARBA00011073"/>
    </source>
</evidence>
<feature type="non-terminal residue" evidence="3">
    <location>
        <position position="89"/>
    </location>
</feature>
<reference evidence="3 4" key="1">
    <citation type="submission" date="2014-04" db="EMBL/GenBank/DDBJ databases">
        <authorList>
            <consortium name="International Citrus Genome Consortium"/>
            <person name="Gmitter F."/>
            <person name="Chen C."/>
            <person name="Farmerie W."/>
            <person name="Harkins T."/>
            <person name="Desany B."/>
            <person name="Mohiuddin M."/>
            <person name="Kodira C."/>
            <person name="Borodovsky M."/>
            <person name="Lomsadze A."/>
            <person name="Burns P."/>
            <person name="Jenkins J."/>
            <person name="Prochnik S."/>
            <person name="Shu S."/>
            <person name="Chapman J."/>
            <person name="Pitluck S."/>
            <person name="Schmutz J."/>
            <person name="Rokhsar D."/>
        </authorList>
    </citation>
    <scope>NUCLEOTIDE SEQUENCE</scope>
</reference>
<sequence>MELLTTRSWDFLGMEKDNIMPPNSLWNKARFGEDVIIGNIDTDFHGHGTHTLSTVGGSFVKNVSAFGNVGDGQRKEGPLKPEWHLIEYA</sequence>
<dbReference type="STRING" id="2711.A0A067G632"/>
<organism evidence="3 4">
    <name type="scientific">Citrus sinensis</name>
    <name type="common">Sweet orange</name>
    <name type="synonym">Citrus aurantium var. sinensis</name>
    <dbReference type="NCBI Taxonomy" id="2711"/>
    <lineage>
        <taxon>Eukaryota</taxon>
        <taxon>Viridiplantae</taxon>
        <taxon>Streptophyta</taxon>
        <taxon>Embryophyta</taxon>
        <taxon>Tracheophyta</taxon>
        <taxon>Spermatophyta</taxon>
        <taxon>Magnoliopsida</taxon>
        <taxon>eudicotyledons</taxon>
        <taxon>Gunneridae</taxon>
        <taxon>Pentapetalae</taxon>
        <taxon>rosids</taxon>
        <taxon>malvids</taxon>
        <taxon>Sapindales</taxon>
        <taxon>Rutaceae</taxon>
        <taxon>Aurantioideae</taxon>
        <taxon>Citrus</taxon>
    </lineage>
</organism>
<dbReference type="PANTHER" id="PTHR10795">
    <property type="entry name" value="PROPROTEIN CONVERTASE SUBTILISIN/KEXIN"/>
    <property type="match status" value="1"/>
</dbReference>
<dbReference type="GO" id="GO:0004252">
    <property type="term" value="F:serine-type endopeptidase activity"/>
    <property type="evidence" value="ECO:0007669"/>
    <property type="project" value="InterPro"/>
</dbReference>
<dbReference type="SUPFAM" id="SSF52743">
    <property type="entry name" value="Subtilisin-like"/>
    <property type="match status" value="1"/>
</dbReference>
<dbReference type="AlphaFoldDB" id="A0A067G632"/>
<protein>
    <recommendedName>
        <fullName evidence="5">Peptidase S8/S53 domain-containing protein</fullName>
    </recommendedName>
</protein>
<evidence type="ECO:0000256" key="2">
    <source>
        <dbReference type="ARBA" id="ARBA00022729"/>
    </source>
</evidence>
<keyword evidence="4" id="KW-1185">Reference proteome</keyword>
<dbReference type="Gene3D" id="3.40.50.200">
    <property type="entry name" value="Peptidase S8/S53 domain"/>
    <property type="match status" value="1"/>
</dbReference>
<dbReference type="SMR" id="A0A067G632"/>
<proteinExistence type="inferred from homology"/>
<accession>A0A067G632</accession>
<comment type="similarity">
    <text evidence="1">Belongs to the peptidase S8 family.</text>
</comment>
<keyword evidence="2" id="KW-0732">Signal</keyword>
<evidence type="ECO:0008006" key="5">
    <source>
        <dbReference type="Google" id="ProtNLM"/>
    </source>
</evidence>
<dbReference type="Proteomes" id="UP000027120">
    <property type="component" value="Unassembled WGS sequence"/>
</dbReference>
<dbReference type="EMBL" id="KK784885">
    <property type="protein sequence ID" value="KDO74050.1"/>
    <property type="molecule type" value="Genomic_DNA"/>
</dbReference>
<evidence type="ECO:0000313" key="4">
    <source>
        <dbReference type="Proteomes" id="UP000027120"/>
    </source>
</evidence>
<dbReference type="GO" id="GO:0006508">
    <property type="term" value="P:proteolysis"/>
    <property type="evidence" value="ECO:0007669"/>
    <property type="project" value="InterPro"/>
</dbReference>